<dbReference type="InterPro" id="IPR050447">
    <property type="entry name" value="Erg6_SMT_methyltransf"/>
</dbReference>
<sequence length="213" mass="23772">MGIIKQFFNNTRKPKGWMGKVMVRSMNQGHAAVSDWGLCHLSASTVSASMIADFGCGGGRNTEELLKRFSSATVTALDYSKVACDKTKQLNRHEVRTGRCKIVQGDVSCLPFEAETFDVITAFETVYFWPGPAKSFREVWRVLKPGGTFLIVNESDGTDPAGEKWTGIIGGMCIFTQVQLRQFLQETGFSRITAYINQNRHWLCILAEKEPSM</sequence>
<dbReference type="AlphaFoldDB" id="A0A7X2TAL3"/>
<dbReference type="GO" id="GO:0003838">
    <property type="term" value="F:sterol 24-C-methyltransferase activity"/>
    <property type="evidence" value="ECO:0007669"/>
    <property type="project" value="TreeGrafter"/>
</dbReference>
<evidence type="ECO:0000256" key="1">
    <source>
        <dbReference type="ARBA" id="ARBA00022679"/>
    </source>
</evidence>
<dbReference type="Gene3D" id="3.40.50.150">
    <property type="entry name" value="Vaccinia Virus protein VP39"/>
    <property type="match status" value="1"/>
</dbReference>
<dbReference type="PANTHER" id="PTHR44068:SF1">
    <property type="entry name" value="HYPOTHETICAL LOC100005854"/>
    <property type="match status" value="1"/>
</dbReference>
<dbReference type="PANTHER" id="PTHR44068">
    <property type="entry name" value="ZGC:194242"/>
    <property type="match status" value="1"/>
</dbReference>
<dbReference type="Proteomes" id="UP000429958">
    <property type="component" value="Unassembled WGS sequence"/>
</dbReference>
<evidence type="ECO:0000313" key="4">
    <source>
        <dbReference type="Proteomes" id="UP000429958"/>
    </source>
</evidence>
<gene>
    <name evidence="3" type="ORF">FYJ39_00010</name>
</gene>
<dbReference type="Pfam" id="PF08241">
    <property type="entry name" value="Methyltransf_11"/>
    <property type="match status" value="1"/>
</dbReference>
<dbReference type="RefSeq" id="WP_154470435.1">
    <property type="nucleotide sequence ID" value="NZ_VUMD01000001.1"/>
</dbReference>
<name>A0A7X2TAL3_9CLOT</name>
<dbReference type="InterPro" id="IPR013216">
    <property type="entry name" value="Methyltransf_11"/>
</dbReference>
<comment type="caution">
    <text evidence="3">The sequence shown here is derived from an EMBL/GenBank/DDBJ whole genome shotgun (WGS) entry which is preliminary data.</text>
</comment>
<keyword evidence="4" id="KW-1185">Reference proteome</keyword>
<keyword evidence="3" id="KW-0489">Methyltransferase</keyword>
<dbReference type="SUPFAM" id="SSF53335">
    <property type="entry name" value="S-adenosyl-L-methionine-dependent methyltransferases"/>
    <property type="match status" value="1"/>
</dbReference>
<protein>
    <submittedName>
        <fullName evidence="3">Methyltransferase domain-containing protein</fullName>
    </submittedName>
</protein>
<dbReference type="CDD" id="cd02440">
    <property type="entry name" value="AdoMet_MTases"/>
    <property type="match status" value="1"/>
</dbReference>
<dbReference type="GO" id="GO:0016126">
    <property type="term" value="P:sterol biosynthetic process"/>
    <property type="evidence" value="ECO:0007669"/>
    <property type="project" value="TreeGrafter"/>
</dbReference>
<evidence type="ECO:0000259" key="2">
    <source>
        <dbReference type="Pfam" id="PF08241"/>
    </source>
</evidence>
<feature type="domain" description="Methyltransferase type 11" evidence="2">
    <location>
        <begin position="53"/>
        <end position="151"/>
    </location>
</feature>
<accession>A0A7X2TAL3</accession>
<keyword evidence="1 3" id="KW-0808">Transferase</keyword>
<evidence type="ECO:0000313" key="3">
    <source>
        <dbReference type="EMBL" id="MSS35004.1"/>
    </source>
</evidence>
<proteinExistence type="predicted"/>
<dbReference type="GO" id="GO:0032259">
    <property type="term" value="P:methylation"/>
    <property type="evidence" value="ECO:0007669"/>
    <property type="project" value="UniProtKB-KW"/>
</dbReference>
<reference evidence="3 4" key="1">
    <citation type="submission" date="2019-08" db="EMBL/GenBank/DDBJ databases">
        <title>In-depth cultivation of the pig gut microbiome towards novel bacterial diversity and tailored functional studies.</title>
        <authorList>
            <person name="Wylensek D."/>
            <person name="Hitch T.C.A."/>
            <person name="Clavel T."/>
        </authorList>
    </citation>
    <scope>NUCLEOTIDE SEQUENCE [LARGE SCALE GENOMIC DNA]</scope>
    <source>
        <strain evidence="3 4">WCA-389-WT-23D1</strain>
    </source>
</reference>
<dbReference type="EMBL" id="VUMD01000001">
    <property type="protein sequence ID" value="MSS35004.1"/>
    <property type="molecule type" value="Genomic_DNA"/>
</dbReference>
<organism evidence="3 4">
    <name type="scientific">Clostridium porci</name>
    <dbReference type="NCBI Taxonomy" id="2605778"/>
    <lineage>
        <taxon>Bacteria</taxon>
        <taxon>Bacillati</taxon>
        <taxon>Bacillota</taxon>
        <taxon>Clostridia</taxon>
        <taxon>Eubacteriales</taxon>
        <taxon>Clostridiaceae</taxon>
        <taxon>Clostridium</taxon>
    </lineage>
</organism>
<dbReference type="InterPro" id="IPR029063">
    <property type="entry name" value="SAM-dependent_MTases_sf"/>
</dbReference>